<dbReference type="RefSeq" id="WP_081270034.1">
    <property type="nucleotide sequence ID" value="NZ_LVHG01000064.1"/>
</dbReference>
<dbReference type="AlphaFoldDB" id="A0AA91DLN4"/>
<dbReference type="EMBL" id="LVHG01000064">
    <property type="protein sequence ID" value="OAK60102.1"/>
    <property type="molecule type" value="Genomic_DNA"/>
</dbReference>
<organism evidence="1 2">
    <name type="scientific">Variovorax paradoxus</name>
    <dbReference type="NCBI Taxonomy" id="34073"/>
    <lineage>
        <taxon>Bacteria</taxon>
        <taxon>Pseudomonadati</taxon>
        <taxon>Pseudomonadota</taxon>
        <taxon>Betaproteobacteria</taxon>
        <taxon>Burkholderiales</taxon>
        <taxon>Comamonadaceae</taxon>
        <taxon>Variovorax</taxon>
    </lineage>
</organism>
<accession>A0AA91DLN4</accession>
<comment type="caution">
    <text evidence="1">The sequence shown here is derived from an EMBL/GenBank/DDBJ whole genome shotgun (WGS) entry which is preliminary data.</text>
</comment>
<dbReference type="PANTHER" id="PTHR34301:SF8">
    <property type="entry name" value="ATPASE DOMAIN-CONTAINING PROTEIN"/>
    <property type="match status" value="1"/>
</dbReference>
<dbReference type="Proteomes" id="UP000077852">
    <property type="component" value="Unassembled WGS sequence"/>
</dbReference>
<gene>
    <name evidence="1" type="ORF">A3K87_24985</name>
</gene>
<reference evidence="1 2" key="1">
    <citation type="submission" date="2016-03" db="EMBL/GenBank/DDBJ databases">
        <title>Genome sequence of Variovorax paradoxus KB5.</title>
        <authorList>
            <person name="Jeong H."/>
            <person name="Hong C.E."/>
            <person name="Jo S.H."/>
            <person name="Park J.M."/>
        </authorList>
    </citation>
    <scope>NUCLEOTIDE SEQUENCE [LARGE SCALE GENOMIC DNA]</scope>
    <source>
        <strain evidence="1 2">KB5</strain>
    </source>
</reference>
<name>A0AA91DLN4_VARPD</name>
<dbReference type="InterPro" id="IPR027417">
    <property type="entry name" value="P-loop_NTPase"/>
</dbReference>
<evidence type="ECO:0000313" key="2">
    <source>
        <dbReference type="Proteomes" id="UP000077852"/>
    </source>
</evidence>
<evidence type="ECO:0000313" key="1">
    <source>
        <dbReference type="EMBL" id="OAK60102.1"/>
    </source>
</evidence>
<evidence type="ECO:0008006" key="3">
    <source>
        <dbReference type="Google" id="ProtNLM"/>
    </source>
</evidence>
<proteinExistence type="predicted"/>
<dbReference type="SUPFAM" id="SSF52540">
    <property type="entry name" value="P-loop containing nucleoside triphosphate hydrolases"/>
    <property type="match status" value="1"/>
</dbReference>
<dbReference type="Gene3D" id="3.40.50.300">
    <property type="entry name" value="P-loop containing nucleotide triphosphate hydrolases"/>
    <property type="match status" value="1"/>
</dbReference>
<protein>
    <recommendedName>
        <fullName evidence="3">ATP-binding protein</fullName>
    </recommendedName>
</protein>
<sequence>MKINPGGALALEDIVGRDTLVAEVMDTLETQSLQLVAERRMGKTHVLSKLEAQHRDGWVMVKRDLEGVRSANEFVQYVLADLHPLLGKIKKFREWLASIGSEASGLKIGPVTLPNFSAKSWKQGLVDTLAHLSESAQTKHVVFLWDELPMMLQNLAKTAPQEAMELLDVLRSIRQENAKVRMVFTGSIGLHHVVRHLKQQGYVNAPVNDMTTMEVPPLTHADATSLALRLFQDNRIALAEDAVAGVVAAEVDNIPFYIHHVLSKLKSKHAGSAHRVTADDVRKEVVDAIRSALDPWHLKHYEERTREYYAGDRTACHALLDAVASAPGSMSMQSAINRAKSVVPTMDTESWLELTNLLERDYYFVRHTDNGELLYKFSIVARWWRWHRGVPAAEGGAA</sequence>
<dbReference type="PANTHER" id="PTHR34301">
    <property type="entry name" value="DNA-BINDING PROTEIN-RELATED"/>
    <property type="match status" value="1"/>
</dbReference>